<keyword evidence="2" id="KW-1185">Reference proteome</keyword>
<sequence>MADLYCNDKLIKKDFKLGDTVHLTGLKAGSEQVMELRKGKKLFIHQHSRRKDRWKYGRRNYATR</sequence>
<name>A0A0H4R3J2_9LACO</name>
<dbReference type="AlphaFoldDB" id="A0A0H4R3J2"/>
<accession>A0A0H4R3J2</accession>
<dbReference type="EMBL" id="CP012034">
    <property type="protein sequence ID" value="AKP68345.1"/>
    <property type="molecule type" value="Genomic_DNA"/>
</dbReference>
<gene>
    <name evidence="1" type="ORF">ABM34_12885</name>
</gene>
<organism evidence="1 2">
    <name type="scientific">Companilactobacillus ginsenosidimutans</name>
    <dbReference type="NCBI Taxonomy" id="1007676"/>
    <lineage>
        <taxon>Bacteria</taxon>
        <taxon>Bacillati</taxon>
        <taxon>Bacillota</taxon>
        <taxon>Bacilli</taxon>
        <taxon>Lactobacillales</taxon>
        <taxon>Lactobacillaceae</taxon>
        <taxon>Companilactobacillus</taxon>
    </lineage>
</organism>
<dbReference type="KEGG" id="lgn:ABM34_12885"/>
<evidence type="ECO:0000313" key="1">
    <source>
        <dbReference type="EMBL" id="AKP68345.1"/>
    </source>
</evidence>
<dbReference type="Proteomes" id="UP000036106">
    <property type="component" value="Chromosome"/>
</dbReference>
<evidence type="ECO:0000313" key="2">
    <source>
        <dbReference type="Proteomes" id="UP000036106"/>
    </source>
</evidence>
<proteinExistence type="predicted"/>
<reference evidence="2" key="1">
    <citation type="submission" date="2015-07" db="EMBL/GenBank/DDBJ databases">
        <title>Lactobacillus ginsenosidimutans/EMML 3141/ whole genome sequencing.</title>
        <authorList>
            <person name="Kim M.K."/>
            <person name="Im W.-T."/>
            <person name="Srinivasan S."/>
            <person name="Lee J.-J."/>
        </authorList>
    </citation>
    <scope>NUCLEOTIDE SEQUENCE [LARGE SCALE GENOMIC DNA]</scope>
    <source>
        <strain evidence="2">EMML 3041</strain>
    </source>
</reference>
<protein>
    <submittedName>
        <fullName evidence="1">Uncharacterized protein</fullName>
    </submittedName>
</protein>
<dbReference type="PATRIC" id="fig|1007676.4.peg.2614"/>